<evidence type="ECO:0000313" key="3">
    <source>
        <dbReference type="Proteomes" id="UP001432161"/>
    </source>
</evidence>
<name>A0ABZ1VC71_9ACTN</name>
<evidence type="ECO:0000313" key="2">
    <source>
        <dbReference type="EMBL" id="WUR42066.1"/>
    </source>
</evidence>
<dbReference type="EMBL" id="CP108330">
    <property type="protein sequence ID" value="WUR42066.1"/>
    <property type="molecule type" value="Genomic_DNA"/>
</dbReference>
<keyword evidence="3" id="KW-1185">Reference proteome</keyword>
<evidence type="ECO:0000256" key="1">
    <source>
        <dbReference type="SAM" id="MobiDB-lite"/>
    </source>
</evidence>
<feature type="compositionally biased region" description="Low complexity" evidence="1">
    <location>
        <begin position="59"/>
        <end position="76"/>
    </location>
</feature>
<organism evidence="2 3">
    <name type="scientific">Streptomyces griseoaurantiacus</name>
    <dbReference type="NCBI Taxonomy" id="68213"/>
    <lineage>
        <taxon>Bacteria</taxon>
        <taxon>Bacillati</taxon>
        <taxon>Actinomycetota</taxon>
        <taxon>Actinomycetes</taxon>
        <taxon>Kitasatosporales</taxon>
        <taxon>Streptomycetaceae</taxon>
        <taxon>Streptomyces</taxon>
        <taxon>Streptomyces aurantiacus group</taxon>
    </lineage>
</organism>
<reference evidence="2" key="1">
    <citation type="submission" date="2022-10" db="EMBL/GenBank/DDBJ databases">
        <title>The complete genomes of actinobacterial strains from the NBC collection.</title>
        <authorList>
            <person name="Joergensen T.S."/>
            <person name="Alvarez Arevalo M."/>
            <person name="Sterndorff E.B."/>
            <person name="Faurdal D."/>
            <person name="Vuksanovic O."/>
            <person name="Mourched A.-S."/>
            <person name="Charusanti P."/>
            <person name="Shaw S."/>
            <person name="Blin K."/>
            <person name="Weber T."/>
        </authorList>
    </citation>
    <scope>NUCLEOTIDE SEQUENCE</scope>
    <source>
        <strain evidence="2">NBC_00489</strain>
    </source>
</reference>
<feature type="region of interest" description="Disordered" evidence="1">
    <location>
        <begin position="56"/>
        <end position="76"/>
    </location>
</feature>
<proteinExistence type="predicted"/>
<protein>
    <submittedName>
        <fullName evidence="2">Uncharacterized protein</fullName>
    </submittedName>
</protein>
<gene>
    <name evidence="2" type="ORF">OHN36_31155</name>
</gene>
<accession>A0ABZ1VC71</accession>
<dbReference type="Proteomes" id="UP001432161">
    <property type="component" value="Chromosome"/>
</dbReference>
<sequence length="76" mass="8515">MSHVVVPQGLLEHETGRVLKERAFDVHDRRSREHQVTMAGYSAFYEQCRIVKGSEIRMGSPRSSASSGSAWPSGPW</sequence>